<organism evidence="1 2">
    <name type="scientific">Arthrobacter ginkgonis</name>
    <dbReference type="NCBI Taxonomy" id="1630594"/>
    <lineage>
        <taxon>Bacteria</taxon>
        <taxon>Bacillati</taxon>
        <taxon>Actinomycetota</taxon>
        <taxon>Actinomycetes</taxon>
        <taxon>Micrococcales</taxon>
        <taxon>Micrococcaceae</taxon>
        <taxon>Arthrobacter</taxon>
    </lineage>
</organism>
<dbReference type="EMBL" id="BAABEO010000026">
    <property type="protein sequence ID" value="GAA3698598.1"/>
    <property type="molecule type" value="Genomic_DNA"/>
</dbReference>
<protein>
    <submittedName>
        <fullName evidence="1">Uncharacterized protein</fullName>
    </submittedName>
</protein>
<gene>
    <name evidence="1" type="ORF">GCM10023081_39370</name>
</gene>
<name>A0ABP7D2J8_9MICC</name>
<dbReference type="Proteomes" id="UP001500752">
    <property type="component" value="Unassembled WGS sequence"/>
</dbReference>
<proteinExistence type="predicted"/>
<accession>A0ABP7D2J8</accession>
<reference evidence="2" key="1">
    <citation type="journal article" date="2019" name="Int. J. Syst. Evol. Microbiol.">
        <title>The Global Catalogue of Microorganisms (GCM) 10K type strain sequencing project: providing services to taxonomists for standard genome sequencing and annotation.</title>
        <authorList>
            <consortium name="The Broad Institute Genomics Platform"/>
            <consortium name="The Broad Institute Genome Sequencing Center for Infectious Disease"/>
            <person name="Wu L."/>
            <person name="Ma J."/>
        </authorList>
    </citation>
    <scope>NUCLEOTIDE SEQUENCE [LARGE SCALE GENOMIC DNA]</scope>
    <source>
        <strain evidence="2">JCM 30742</strain>
    </source>
</reference>
<keyword evidence="2" id="KW-1185">Reference proteome</keyword>
<evidence type="ECO:0000313" key="1">
    <source>
        <dbReference type="EMBL" id="GAA3698598.1"/>
    </source>
</evidence>
<comment type="caution">
    <text evidence="1">The sequence shown here is derived from an EMBL/GenBank/DDBJ whole genome shotgun (WGS) entry which is preliminary data.</text>
</comment>
<sequence length="74" mass="8132">MTPCARSSRNRRDARRFVETLWHAIGNLFLEAGRWGGSGEDVLDKGLELGPVGLGLALKKGSQDRGKIGVVRWL</sequence>
<evidence type="ECO:0000313" key="2">
    <source>
        <dbReference type="Proteomes" id="UP001500752"/>
    </source>
</evidence>